<gene>
    <name evidence="2" type="ORF">QTO34_006257</name>
</gene>
<sequence length="145" mass="15504">MTLGGGGGGGGKVLQIAEGSANASINVPAAKRKAIEERTAQNSKRKRIESLTRKWSEDTSGLHSTLSISITPFDVGGISLLEDGDGLSTDDKHPVLSRLWLHPQLKPSSHKEPYRAISRDLRLRPPPPPLGLTGDLRPHPPPGRA</sequence>
<evidence type="ECO:0000313" key="3">
    <source>
        <dbReference type="Proteomes" id="UP001177744"/>
    </source>
</evidence>
<organism evidence="2 3">
    <name type="scientific">Cnephaeus nilssonii</name>
    <name type="common">Northern bat</name>
    <name type="synonym">Eptesicus nilssonii</name>
    <dbReference type="NCBI Taxonomy" id="3371016"/>
    <lineage>
        <taxon>Eukaryota</taxon>
        <taxon>Metazoa</taxon>
        <taxon>Chordata</taxon>
        <taxon>Craniata</taxon>
        <taxon>Vertebrata</taxon>
        <taxon>Euteleostomi</taxon>
        <taxon>Mammalia</taxon>
        <taxon>Eutheria</taxon>
        <taxon>Laurasiatheria</taxon>
        <taxon>Chiroptera</taxon>
        <taxon>Yangochiroptera</taxon>
        <taxon>Vespertilionidae</taxon>
        <taxon>Cnephaeus</taxon>
    </lineage>
</organism>
<protein>
    <submittedName>
        <fullName evidence="2">Uncharacterized protein</fullName>
    </submittedName>
</protein>
<comment type="caution">
    <text evidence="2">The sequence shown here is derived from an EMBL/GenBank/DDBJ whole genome shotgun (WGS) entry which is preliminary data.</text>
</comment>
<feature type="region of interest" description="Disordered" evidence="1">
    <location>
        <begin position="36"/>
        <end position="56"/>
    </location>
</feature>
<proteinExistence type="predicted"/>
<dbReference type="Proteomes" id="UP001177744">
    <property type="component" value="Unassembled WGS sequence"/>
</dbReference>
<dbReference type="EMBL" id="JAULJE010000016">
    <property type="protein sequence ID" value="KAK1333868.1"/>
    <property type="molecule type" value="Genomic_DNA"/>
</dbReference>
<reference evidence="2" key="1">
    <citation type="submission" date="2023-06" db="EMBL/GenBank/DDBJ databases">
        <title>Reference genome for the Northern bat (Eptesicus nilssonii), a most northern bat species.</title>
        <authorList>
            <person name="Laine V.N."/>
            <person name="Pulliainen A.T."/>
            <person name="Lilley T.M."/>
        </authorList>
    </citation>
    <scope>NUCLEOTIDE SEQUENCE</scope>
    <source>
        <strain evidence="2">BLF_Eptnil</strain>
        <tissue evidence="2">Kidney</tissue>
    </source>
</reference>
<evidence type="ECO:0000256" key="1">
    <source>
        <dbReference type="SAM" id="MobiDB-lite"/>
    </source>
</evidence>
<name>A0AA40LJG3_CNENI</name>
<feature type="region of interest" description="Disordered" evidence="1">
    <location>
        <begin position="103"/>
        <end position="145"/>
    </location>
</feature>
<dbReference type="AlphaFoldDB" id="A0AA40LJG3"/>
<accession>A0AA40LJG3</accession>
<feature type="compositionally biased region" description="Basic and acidic residues" evidence="1">
    <location>
        <begin position="109"/>
        <end position="123"/>
    </location>
</feature>
<evidence type="ECO:0000313" key="2">
    <source>
        <dbReference type="EMBL" id="KAK1333868.1"/>
    </source>
</evidence>
<keyword evidence="3" id="KW-1185">Reference proteome</keyword>